<proteinExistence type="inferred from homology"/>
<keyword evidence="6 7" id="KW-0472">Membrane</keyword>
<feature type="transmembrane region" description="Helical" evidence="7">
    <location>
        <begin position="124"/>
        <end position="143"/>
    </location>
</feature>
<evidence type="ECO:0000313" key="8">
    <source>
        <dbReference type="EMBL" id="SIN97181.1"/>
    </source>
</evidence>
<keyword evidence="9" id="KW-1185">Reference proteome</keyword>
<dbReference type="PANTHER" id="PTHR33452:SF1">
    <property type="entry name" value="INNER MEMBRANE PROTEIN YPHA-RELATED"/>
    <property type="match status" value="1"/>
</dbReference>
<dbReference type="InterPro" id="IPR051907">
    <property type="entry name" value="DoxX-like_oxidoreductase"/>
</dbReference>
<evidence type="ECO:0000256" key="4">
    <source>
        <dbReference type="ARBA" id="ARBA00022692"/>
    </source>
</evidence>
<sequence>MVLNERYNYKLSYSTRNSLIMIDTILKNAGKLLVRLSAGAMMLTHGIPKISRLFGEGPVRFHDPFGLGPEISLALAIIAEVICTALIMVGFKTRLATIPLILTMLTAAFYAHADDPFGTKEKPLLFIVVFIAIAIMGPGKYSVDGLKKKKRSLF</sequence>
<keyword evidence="3" id="KW-1003">Cell membrane</keyword>
<evidence type="ECO:0000256" key="3">
    <source>
        <dbReference type="ARBA" id="ARBA00022475"/>
    </source>
</evidence>
<dbReference type="InterPro" id="IPR032808">
    <property type="entry name" value="DoxX"/>
</dbReference>
<comment type="subcellular location">
    <subcellularLocation>
        <location evidence="1">Cell membrane</location>
        <topology evidence="1">Multi-pass membrane protein</topology>
    </subcellularLocation>
</comment>
<dbReference type="AlphaFoldDB" id="A0A1N6FPN0"/>
<evidence type="ECO:0000256" key="1">
    <source>
        <dbReference type="ARBA" id="ARBA00004651"/>
    </source>
</evidence>
<protein>
    <submittedName>
        <fullName evidence="8">Putative oxidoreductase</fullName>
    </submittedName>
</protein>
<evidence type="ECO:0000256" key="6">
    <source>
        <dbReference type="ARBA" id="ARBA00023136"/>
    </source>
</evidence>
<evidence type="ECO:0000256" key="5">
    <source>
        <dbReference type="ARBA" id="ARBA00022989"/>
    </source>
</evidence>
<dbReference type="EMBL" id="FSRC01000002">
    <property type="protein sequence ID" value="SIN97181.1"/>
    <property type="molecule type" value="Genomic_DNA"/>
</dbReference>
<name>A0A1N6FPN0_9BACT</name>
<feature type="transmembrane region" description="Helical" evidence="7">
    <location>
        <begin position="95"/>
        <end position="112"/>
    </location>
</feature>
<dbReference type="Proteomes" id="UP000185221">
    <property type="component" value="Unassembled WGS sequence"/>
</dbReference>
<evidence type="ECO:0000256" key="7">
    <source>
        <dbReference type="SAM" id="Phobius"/>
    </source>
</evidence>
<gene>
    <name evidence="8" type="ORF">SAMN05444394_2614</name>
</gene>
<dbReference type="GO" id="GO:0005886">
    <property type="term" value="C:plasma membrane"/>
    <property type="evidence" value="ECO:0007669"/>
    <property type="project" value="UniProtKB-SubCell"/>
</dbReference>
<feature type="transmembrane region" description="Helical" evidence="7">
    <location>
        <begin position="71"/>
        <end position="88"/>
    </location>
</feature>
<accession>A0A1N6FPN0</accession>
<keyword evidence="5 7" id="KW-1133">Transmembrane helix</keyword>
<evidence type="ECO:0000313" key="9">
    <source>
        <dbReference type="Proteomes" id="UP000185221"/>
    </source>
</evidence>
<keyword evidence="4 7" id="KW-0812">Transmembrane</keyword>
<feature type="transmembrane region" description="Helical" evidence="7">
    <location>
        <begin position="32"/>
        <end position="51"/>
    </location>
</feature>
<organism evidence="8 9">
    <name type="scientific">Algoriphagus halophilus</name>
    <dbReference type="NCBI Taxonomy" id="226505"/>
    <lineage>
        <taxon>Bacteria</taxon>
        <taxon>Pseudomonadati</taxon>
        <taxon>Bacteroidota</taxon>
        <taxon>Cytophagia</taxon>
        <taxon>Cytophagales</taxon>
        <taxon>Cyclobacteriaceae</taxon>
        <taxon>Algoriphagus</taxon>
    </lineage>
</organism>
<dbReference type="Pfam" id="PF07681">
    <property type="entry name" value="DoxX"/>
    <property type="match status" value="1"/>
</dbReference>
<dbReference type="PANTHER" id="PTHR33452">
    <property type="entry name" value="OXIDOREDUCTASE CATD-RELATED"/>
    <property type="match status" value="1"/>
</dbReference>
<reference evidence="9" key="1">
    <citation type="submission" date="2016-11" db="EMBL/GenBank/DDBJ databases">
        <authorList>
            <person name="Varghese N."/>
            <person name="Submissions S."/>
        </authorList>
    </citation>
    <scope>NUCLEOTIDE SEQUENCE [LARGE SCALE GENOMIC DNA]</scope>
    <source>
        <strain evidence="9">DSM 15292</strain>
    </source>
</reference>
<evidence type="ECO:0000256" key="2">
    <source>
        <dbReference type="ARBA" id="ARBA00006679"/>
    </source>
</evidence>
<comment type="similarity">
    <text evidence="2">Belongs to the DoxX family.</text>
</comment>